<dbReference type="STRING" id="313594.PI23P_12852"/>
<dbReference type="Proteomes" id="UP000003053">
    <property type="component" value="Unassembled WGS sequence"/>
</dbReference>
<proteinExistence type="predicted"/>
<name>A4C273_9FLAO</name>
<dbReference type="EMBL" id="AAOG01000003">
    <property type="protein sequence ID" value="EAR12226.1"/>
    <property type="molecule type" value="Genomic_DNA"/>
</dbReference>
<evidence type="ECO:0000313" key="2">
    <source>
        <dbReference type="EMBL" id="EAR12226.1"/>
    </source>
</evidence>
<feature type="transmembrane region" description="Helical" evidence="1">
    <location>
        <begin position="6"/>
        <end position="23"/>
    </location>
</feature>
<protein>
    <submittedName>
        <fullName evidence="2">Uncharacterized protein</fullName>
    </submittedName>
</protein>
<keyword evidence="1" id="KW-0472">Membrane</keyword>
<keyword evidence="1" id="KW-1133">Transmembrane helix</keyword>
<keyword evidence="1" id="KW-0812">Transmembrane</keyword>
<comment type="caution">
    <text evidence="2">The sequence shown here is derived from an EMBL/GenBank/DDBJ whole genome shotgun (WGS) entry which is preliminary data.</text>
</comment>
<keyword evidence="3" id="KW-1185">Reference proteome</keyword>
<evidence type="ECO:0000256" key="1">
    <source>
        <dbReference type="SAM" id="Phobius"/>
    </source>
</evidence>
<dbReference type="eggNOG" id="COG2067">
    <property type="taxonomic scope" value="Bacteria"/>
</dbReference>
<gene>
    <name evidence="2" type="ORF">PI23P_12852</name>
</gene>
<reference evidence="2 3" key="1">
    <citation type="submission" date="2006-02" db="EMBL/GenBank/DDBJ databases">
        <authorList>
            <person name="Murray A."/>
            <person name="Staley J."/>
            <person name="Ferriera S."/>
            <person name="Johnson J."/>
            <person name="Kravitz S."/>
            <person name="Halpern A."/>
            <person name="Remington K."/>
            <person name="Beeson K."/>
            <person name="Tran B."/>
            <person name="Rogers Y.-H."/>
            <person name="Friedman R."/>
            <person name="Venter J.C."/>
        </authorList>
    </citation>
    <scope>NUCLEOTIDE SEQUENCE [LARGE SCALE GENOMIC DNA]</scope>
    <source>
        <strain evidence="2 3">23-P</strain>
    </source>
</reference>
<sequence length="208" mass="24009">MHIVFYFLRIIFVIVFYVVSLLFMKISILALLLALVIPLCTAAQIGGRYEYQFLNISSSARQVALGGEVLTLKNYINQALWNLVTINSNSDNKLAVSHIRYLTGVKINFISCSREISRRFGTLQAEIQYLEYVPLQWFLTLDNLQQRDVSVTNPSVQIIDLEKNITQEEVGVISNALRHRVISAELFLERTFNIRFGYNFRRLVELKL</sequence>
<organism evidence="2 3">
    <name type="scientific">Polaribacter irgensii 23-P</name>
    <dbReference type="NCBI Taxonomy" id="313594"/>
    <lineage>
        <taxon>Bacteria</taxon>
        <taxon>Pseudomonadati</taxon>
        <taxon>Bacteroidota</taxon>
        <taxon>Flavobacteriia</taxon>
        <taxon>Flavobacteriales</taxon>
        <taxon>Flavobacteriaceae</taxon>
    </lineage>
</organism>
<evidence type="ECO:0000313" key="3">
    <source>
        <dbReference type="Proteomes" id="UP000003053"/>
    </source>
</evidence>
<feature type="transmembrane region" description="Helical" evidence="1">
    <location>
        <begin position="28"/>
        <end position="47"/>
    </location>
</feature>
<accession>A4C273</accession>
<dbReference type="AlphaFoldDB" id="A4C273"/>
<dbReference type="HOGENOM" id="CLU_1319943_0_0_10"/>